<dbReference type="PANTHER" id="PTHR42877:SF5">
    <property type="entry name" value="L-ORNITHINE N(5)-MONOOXYGENASE-RELATED"/>
    <property type="match status" value="1"/>
</dbReference>
<keyword evidence="2" id="KW-0560">Oxidoreductase</keyword>
<comment type="caution">
    <text evidence="2">The sequence shown here is derived from an EMBL/GenBank/DDBJ whole genome shotgun (WGS) entry which is preliminary data.</text>
</comment>
<dbReference type="OrthoDB" id="74360at2759"/>
<evidence type="ECO:0000313" key="2">
    <source>
        <dbReference type="EMBL" id="ORY77358.1"/>
    </source>
</evidence>
<gene>
    <name evidence="2" type="ORF">BCR37DRAFT_153505</name>
</gene>
<evidence type="ECO:0000313" key="3">
    <source>
        <dbReference type="Proteomes" id="UP000193685"/>
    </source>
</evidence>
<proteinExistence type="inferred from homology"/>
<dbReference type="RefSeq" id="XP_040722979.1">
    <property type="nucleotide sequence ID" value="XM_040866118.1"/>
</dbReference>
<keyword evidence="3" id="KW-1185">Reference proteome</keyword>
<dbReference type="PANTHER" id="PTHR42877">
    <property type="entry name" value="L-ORNITHINE N(5)-MONOOXYGENASE-RELATED"/>
    <property type="match status" value="1"/>
</dbReference>
<organism evidence="2 3">
    <name type="scientific">Protomyces lactucae-debilis</name>
    <dbReference type="NCBI Taxonomy" id="2754530"/>
    <lineage>
        <taxon>Eukaryota</taxon>
        <taxon>Fungi</taxon>
        <taxon>Dikarya</taxon>
        <taxon>Ascomycota</taxon>
        <taxon>Taphrinomycotina</taxon>
        <taxon>Taphrinomycetes</taxon>
        <taxon>Taphrinales</taxon>
        <taxon>Protomycetaceae</taxon>
        <taxon>Protomyces</taxon>
    </lineage>
</organism>
<dbReference type="Proteomes" id="UP000193685">
    <property type="component" value="Unassembled WGS sequence"/>
</dbReference>
<evidence type="ECO:0000256" key="1">
    <source>
        <dbReference type="ARBA" id="ARBA00010139"/>
    </source>
</evidence>
<keyword evidence="2" id="KW-0503">Monooxygenase</keyword>
<dbReference type="InterPro" id="IPR051209">
    <property type="entry name" value="FAD-bind_Monooxygenase_sf"/>
</dbReference>
<dbReference type="OMA" id="TWWVNSY"/>
<dbReference type="GeneID" id="63782717"/>
<sequence length="531" mass="60242">MAKTLDYDVLIIGSGMSGMALCVQADRKFGPNVRIGLVEKSGDLGGTWHLNTYPGAGCDIPSHFYSFDFAPNPEWSHFMSRRDEIWKYQQEVGRKFKIHDRTRFNTGCNGANWDAEDRSWIVHCEDQLTGNKYDIRTRILVPAVGGLHLPNDIGIQGSETFKGPIFHSARWEKDVDLKGKNVIVVGNGCSATQFVPIVCKEAKQVRQFVRSMHFLMPDPNFKYSSFARMLFRYVPFLMKIYRLLIASVLDASFAMFYVKGIGKHLRRIHQKQTLKYIRDRCPQKYHDIVVPDFQIGCKRRVMDTGYLDCLHRDNMDVTRDGLVQIKENSVVTKSGQEYPADVIILANGFKVGQFVVDIRGINGESLQEHWKKYQGPEAYFSTCLNGFPNMFLSMGPNSATGHFSYLFTSQRQSDFIIRLLEEVIPTNGKADKRKVIEVKEQAERKDVRWIEDETERTIVGKQGGCSAWYVQGGRNVALYPSFQAHFALRARFVRWQDFTIDGKSAGSALGSWTRRLLPIAGAVGLAAAIAN</sequence>
<dbReference type="EMBL" id="MCFI01000020">
    <property type="protein sequence ID" value="ORY77358.1"/>
    <property type="molecule type" value="Genomic_DNA"/>
</dbReference>
<protein>
    <submittedName>
        <fullName evidence="2">4-hydroxyacetophenone monooxygenase</fullName>
    </submittedName>
</protein>
<dbReference type="Pfam" id="PF13450">
    <property type="entry name" value="NAD_binding_8"/>
    <property type="match status" value="1"/>
</dbReference>
<name>A0A1Y2F0E7_PROLT</name>
<dbReference type="AlphaFoldDB" id="A0A1Y2F0E7"/>
<dbReference type="STRING" id="56484.A0A1Y2F0E7"/>
<dbReference type="SUPFAM" id="SSF51905">
    <property type="entry name" value="FAD/NAD(P)-binding domain"/>
    <property type="match status" value="2"/>
</dbReference>
<accession>A0A1Y2F0E7</accession>
<dbReference type="GO" id="GO:0004497">
    <property type="term" value="F:monooxygenase activity"/>
    <property type="evidence" value="ECO:0007669"/>
    <property type="project" value="UniProtKB-KW"/>
</dbReference>
<dbReference type="Gene3D" id="3.50.50.60">
    <property type="entry name" value="FAD/NAD(P)-binding domain"/>
    <property type="match status" value="3"/>
</dbReference>
<dbReference type="InterPro" id="IPR036188">
    <property type="entry name" value="FAD/NAD-bd_sf"/>
</dbReference>
<comment type="similarity">
    <text evidence="1">Belongs to the FAD-binding monooxygenase family.</text>
</comment>
<reference evidence="2 3" key="1">
    <citation type="submission" date="2016-07" db="EMBL/GenBank/DDBJ databases">
        <title>Pervasive Adenine N6-methylation of Active Genes in Fungi.</title>
        <authorList>
            <consortium name="DOE Joint Genome Institute"/>
            <person name="Mondo S.J."/>
            <person name="Dannebaum R.O."/>
            <person name="Kuo R.C."/>
            <person name="Labutti K."/>
            <person name="Haridas S."/>
            <person name="Kuo A."/>
            <person name="Salamov A."/>
            <person name="Ahrendt S.R."/>
            <person name="Lipzen A."/>
            <person name="Sullivan W."/>
            <person name="Andreopoulos W.B."/>
            <person name="Clum A."/>
            <person name="Lindquist E."/>
            <person name="Daum C."/>
            <person name="Ramamoorthy G.K."/>
            <person name="Gryganskyi A."/>
            <person name="Culley D."/>
            <person name="Magnuson J.K."/>
            <person name="James T.Y."/>
            <person name="O'Malley M.A."/>
            <person name="Stajich J.E."/>
            <person name="Spatafora J.W."/>
            <person name="Visel A."/>
            <person name="Grigoriev I.V."/>
        </authorList>
    </citation>
    <scope>NUCLEOTIDE SEQUENCE [LARGE SCALE GENOMIC DNA]</scope>
    <source>
        <strain evidence="2 3">12-1054</strain>
    </source>
</reference>